<evidence type="ECO:0000256" key="6">
    <source>
        <dbReference type="SAM" id="Phobius"/>
    </source>
</evidence>
<feature type="transmembrane region" description="Helical" evidence="6">
    <location>
        <begin position="516"/>
        <end position="538"/>
    </location>
</feature>
<evidence type="ECO:0000256" key="3">
    <source>
        <dbReference type="ARBA" id="ARBA00022692"/>
    </source>
</evidence>
<feature type="transmembrane region" description="Helical" evidence="6">
    <location>
        <begin position="73"/>
        <end position="94"/>
    </location>
</feature>
<keyword evidence="5 6" id="KW-0472">Membrane</keyword>
<proteinExistence type="predicted"/>
<keyword evidence="3 6" id="KW-0812">Transmembrane</keyword>
<reference evidence="8" key="1">
    <citation type="submission" date="2016-10" db="EMBL/GenBank/DDBJ databases">
        <authorList>
            <person name="Varghese N."/>
            <person name="Submissions S."/>
        </authorList>
    </citation>
    <scope>NUCLEOTIDE SEQUENCE [LARGE SCALE GENOMIC DNA]</scope>
    <source>
        <strain evidence="8">DSM 45421</strain>
    </source>
</reference>
<dbReference type="AlphaFoldDB" id="A0A1G6R3F5"/>
<organism evidence="7 8">
    <name type="scientific">Geodermatophilus telluris</name>
    <dbReference type="NCBI Taxonomy" id="1190417"/>
    <lineage>
        <taxon>Bacteria</taxon>
        <taxon>Bacillati</taxon>
        <taxon>Actinomycetota</taxon>
        <taxon>Actinomycetes</taxon>
        <taxon>Geodermatophilales</taxon>
        <taxon>Geodermatophilaceae</taxon>
        <taxon>Geodermatophilus</taxon>
    </lineage>
</organism>
<gene>
    <name evidence="7" type="ORF">SAMN05660690_3212</name>
</gene>
<feature type="transmembrane region" description="Helical" evidence="6">
    <location>
        <begin position="676"/>
        <end position="694"/>
    </location>
</feature>
<dbReference type="Proteomes" id="UP000199416">
    <property type="component" value="Unassembled WGS sequence"/>
</dbReference>
<feature type="transmembrane region" description="Helical" evidence="6">
    <location>
        <begin position="185"/>
        <end position="203"/>
    </location>
</feature>
<dbReference type="InterPro" id="IPR022791">
    <property type="entry name" value="L-PG_synthase/AglD"/>
</dbReference>
<feature type="transmembrane region" description="Helical" evidence="6">
    <location>
        <begin position="130"/>
        <end position="149"/>
    </location>
</feature>
<dbReference type="GO" id="GO:0005886">
    <property type="term" value="C:plasma membrane"/>
    <property type="evidence" value="ECO:0007669"/>
    <property type="project" value="UniProtKB-SubCell"/>
</dbReference>
<dbReference type="PANTHER" id="PTHR39087">
    <property type="entry name" value="UPF0104 MEMBRANE PROTEIN MJ1595"/>
    <property type="match status" value="1"/>
</dbReference>
<evidence type="ECO:0000256" key="5">
    <source>
        <dbReference type="ARBA" id="ARBA00023136"/>
    </source>
</evidence>
<protein>
    <recommendedName>
        <fullName evidence="9">Lysylphosphatidylglycerol synthase TM region</fullName>
    </recommendedName>
</protein>
<feature type="transmembrane region" description="Helical" evidence="6">
    <location>
        <begin position="627"/>
        <end position="644"/>
    </location>
</feature>
<feature type="transmembrane region" description="Helical" evidence="6">
    <location>
        <begin position="31"/>
        <end position="53"/>
    </location>
</feature>
<evidence type="ECO:0000256" key="4">
    <source>
        <dbReference type="ARBA" id="ARBA00022989"/>
    </source>
</evidence>
<evidence type="ECO:0008006" key="9">
    <source>
        <dbReference type="Google" id="ProtNLM"/>
    </source>
</evidence>
<feature type="transmembrane region" description="Helical" evidence="6">
    <location>
        <begin position="756"/>
        <end position="777"/>
    </location>
</feature>
<keyword evidence="4 6" id="KW-1133">Transmembrane helix</keyword>
<dbReference type="STRING" id="1190417.SAMN05660690_3212"/>
<sequence>MGGPSILLPVDGDGGGGPASPRARVRRPSDVARLAATLGLLAALGALSALLPAAAGTTVPDGVRGLPRAVLSAANALASLAVLGVLAAVVVDALRHRRGALLPAAAACALGAGLAVAAQEAGEAGWVTPLGPSVDSAVVPVAAAVGLLVGADLPRGGRLTVPAAAALLAATGCAVALGSETVPGAVAAVLLGTAAGLAVRVAVGVAPARPPEALVAAALAQAGIALVGGMRPLEEAAGRVRWAAADAGGDLVLTVVDPDRRGVALASRAWRVLWFRTSAVGRPALSLRGVLERRALVAGLARAAGVAVPPVLALLPAGPALVLVERPLPGAPLAGDDAPGVPALTAGFGALRRLHRAGIAHGALTADAVVLLADGTAGLTDLRDAQPAAGELQRDLDVVALLVAVAAPAGAAAAVAALRAGYATGPAEEARWAALLQPLALTRPVRRAAARTPVLEDLRAALGGPDAPRVTPPRLERIRGRTVVSVAGATVGAHVLVTQLSDVGIGTALRQADWRWLAVAVLGSALTYVGAALGLLAFVPERLPLGRTTLVQLSSAFVTLVTPPTVGHVGVSIRYLQRSGVPTATAAASVAVSQVVTVAVTLLLLVVCGWSSGVSPSRPSLLPSGPVLAVLLAAGVLLAVAVAVPRTRRALRRRVDPLVRRTVPQLLAAATEPRRLGTAVLGVLLLNGGYVLALDASLRAFSTSLALSSLAVVYLVGSTVGSAAPTPGGLGAVEAALVGGLTATGVPLAPALAAVLAFRVATFWLPAPFGWLAFVGLQRRGRI</sequence>
<evidence type="ECO:0000256" key="2">
    <source>
        <dbReference type="ARBA" id="ARBA00022475"/>
    </source>
</evidence>
<dbReference type="Pfam" id="PF03706">
    <property type="entry name" value="LPG_synthase_TM"/>
    <property type="match status" value="1"/>
</dbReference>
<name>A0A1G6R3F5_9ACTN</name>
<comment type="subcellular location">
    <subcellularLocation>
        <location evidence="1">Cell membrane</location>
        <topology evidence="1">Multi-pass membrane protein</topology>
    </subcellularLocation>
</comment>
<feature type="transmembrane region" description="Helical" evidence="6">
    <location>
        <begin position="583"/>
        <end position="607"/>
    </location>
</feature>
<evidence type="ECO:0000313" key="7">
    <source>
        <dbReference type="EMBL" id="SDC98923.1"/>
    </source>
</evidence>
<dbReference type="EMBL" id="FMZF01000004">
    <property type="protein sequence ID" value="SDC98923.1"/>
    <property type="molecule type" value="Genomic_DNA"/>
</dbReference>
<accession>A0A1G6R3F5</accession>
<feature type="transmembrane region" description="Helical" evidence="6">
    <location>
        <begin position="161"/>
        <end position="179"/>
    </location>
</feature>
<evidence type="ECO:0000313" key="8">
    <source>
        <dbReference type="Proteomes" id="UP000199416"/>
    </source>
</evidence>
<dbReference type="SUPFAM" id="SSF56112">
    <property type="entry name" value="Protein kinase-like (PK-like)"/>
    <property type="match status" value="1"/>
</dbReference>
<feature type="transmembrane region" description="Helical" evidence="6">
    <location>
        <begin position="550"/>
        <end position="571"/>
    </location>
</feature>
<keyword evidence="8" id="KW-1185">Reference proteome</keyword>
<feature type="transmembrane region" description="Helical" evidence="6">
    <location>
        <begin position="101"/>
        <end position="118"/>
    </location>
</feature>
<dbReference type="PANTHER" id="PTHR39087:SF2">
    <property type="entry name" value="UPF0104 MEMBRANE PROTEIN MJ1595"/>
    <property type="match status" value="1"/>
</dbReference>
<keyword evidence="2" id="KW-1003">Cell membrane</keyword>
<dbReference type="InterPro" id="IPR011009">
    <property type="entry name" value="Kinase-like_dom_sf"/>
</dbReference>
<evidence type="ECO:0000256" key="1">
    <source>
        <dbReference type="ARBA" id="ARBA00004651"/>
    </source>
</evidence>